<gene>
    <name evidence="1" type="ORF">LQE92_09005</name>
</gene>
<dbReference type="RefSeq" id="WP_231062652.1">
    <property type="nucleotide sequence ID" value="NZ_JAJNOR010000005.1"/>
</dbReference>
<dbReference type="EMBL" id="JAJNOR010000005">
    <property type="protein sequence ID" value="MCD2492766.1"/>
    <property type="molecule type" value="Genomic_DNA"/>
</dbReference>
<dbReference type="Proteomes" id="UP001299265">
    <property type="component" value="Unassembled WGS sequence"/>
</dbReference>
<dbReference type="AlphaFoldDB" id="A0AAP2RJ30"/>
<reference evidence="1 2" key="1">
    <citation type="submission" date="2021-11" db="EMBL/GenBank/DDBJ databases">
        <title>Lacrimispora sp. nov. NSJ-141 isolated from human feces.</title>
        <authorList>
            <person name="Abdugheni R."/>
        </authorList>
    </citation>
    <scope>NUCLEOTIDE SEQUENCE [LARGE SCALE GENOMIC DNA]</scope>
    <source>
        <strain evidence="1 2">NSJ-141</strain>
    </source>
</reference>
<evidence type="ECO:0000313" key="1">
    <source>
        <dbReference type="EMBL" id="MCD2492766.1"/>
    </source>
</evidence>
<protein>
    <submittedName>
        <fullName evidence="1">Uncharacterized protein</fullName>
    </submittedName>
</protein>
<organism evidence="1 2">
    <name type="scientific">Lientehia hominis</name>
    <dbReference type="NCBI Taxonomy" id="2897778"/>
    <lineage>
        <taxon>Bacteria</taxon>
        <taxon>Bacillati</taxon>
        <taxon>Bacillota</taxon>
        <taxon>Clostridia</taxon>
        <taxon>Lachnospirales</taxon>
        <taxon>Lachnospiraceae</taxon>
        <taxon>Lientehia</taxon>
    </lineage>
</organism>
<proteinExistence type="predicted"/>
<comment type="caution">
    <text evidence="1">The sequence shown here is derived from an EMBL/GenBank/DDBJ whole genome shotgun (WGS) entry which is preliminary data.</text>
</comment>
<accession>A0AAP2RJ30</accession>
<keyword evidence="2" id="KW-1185">Reference proteome</keyword>
<name>A0AAP2RJ30_9FIRM</name>
<sequence length="49" mass="5683">MCEREKQLLESFAESLPKMTEFEKGYILGVAESKVQDKKNEEKESKEMG</sequence>
<evidence type="ECO:0000313" key="2">
    <source>
        <dbReference type="Proteomes" id="UP001299265"/>
    </source>
</evidence>